<gene>
    <name evidence="8" type="ORF">ACEWY4_001800</name>
</gene>
<feature type="transmembrane region" description="Helical" evidence="6">
    <location>
        <begin position="93"/>
        <end position="112"/>
    </location>
</feature>
<dbReference type="AlphaFoldDB" id="A0ABD1KU07"/>
<comment type="caution">
    <text evidence="8">The sequence shown here is derived from an EMBL/GenBank/DDBJ whole genome shotgun (WGS) entry which is preliminary data.</text>
</comment>
<evidence type="ECO:0000259" key="7">
    <source>
        <dbReference type="Pfam" id="PF10277"/>
    </source>
</evidence>
<dbReference type="EMBL" id="JBHFQA010000002">
    <property type="protein sequence ID" value="KAL2102632.1"/>
    <property type="molecule type" value="Genomic_DNA"/>
</dbReference>
<evidence type="ECO:0000256" key="1">
    <source>
        <dbReference type="ARBA" id="ARBA00004127"/>
    </source>
</evidence>
<evidence type="ECO:0000313" key="8">
    <source>
        <dbReference type="EMBL" id="KAL2102632.1"/>
    </source>
</evidence>
<evidence type="ECO:0000256" key="2">
    <source>
        <dbReference type="ARBA" id="ARBA00006565"/>
    </source>
</evidence>
<dbReference type="GO" id="GO:0012505">
    <property type="term" value="C:endomembrane system"/>
    <property type="evidence" value="ECO:0007669"/>
    <property type="project" value="UniProtKB-SubCell"/>
</dbReference>
<dbReference type="InterPro" id="IPR019402">
    <property type="entry name" value="CWH43_N"/>
</dbReference>
<feature type="transmembrane region" description="Helical" evidence="6">
    <location>
        <begin position="155"/>
        <end position="179"/>
    </location>
</feature>
<evidence type="ECO:0000256" key="4">
    <source>
        <dbReference type="ARBA" id="ARBA00022989"/>
    </source>
</evidence>
<keyword evidence="4 6" id="KW-1133">Transmembrane helix</keyword>
<keyword evidence="9" id="KW-1185">Reference proteome</keyword>
<name>A0ABD1KU07_9TELE</name>
<comment type="subcellular location">
    <subcellularLocation>
        <location evidence="1">Endomembrane system</location>
        <topology evidence="1">Multi-pass membrane protein</topology>
    </subcellularLocation>
</comment>
<dbReference type="InterPro" id="IPR050911">
    <property type="entry name" value="DRAM/TMEM150_Autophagy_Mod"/>
</dbReference>
<evidence type="ECO:0000313" key="9">
    <source>
        <dbReference type="Proteomes" id="UP001591681"/>
    </source>
</evidence>
<dbReference type="PANTHER" id="PTHR21324">
    <property type="entry name" value="FASTING-INDUCIBLE INTEGRAL MEMBRANE PROTEIN TM6P1-RELATED"/>
    <property type="match status" value="1"/>
</dbReference>
<keyword evidence="5 6" id="KW-0472">Membrane</keyword>
<sequence length="236" mass="26289">MPFQGTCVLPMLLVTFSSSTFIINYIVAVVPGHINVIFPYISDSGTTPPESCIFGLMTCLTAMAGVATIYARYKFIERLSERRALVRPQVNQIALGVGLVSCFGMCIVATFQETVQRYVHDFGAVLHFVTAVVYLIMQTCISYQTQPYGTSKTMCCTQAIITFVAFLALVPTIVCALLVKSTQLHWTGDEKEYGVHLASAVCEWTVAFTLVFYFFTYIQEFKVFTLTVKSELVDYS</sequence>
<feature type="transmembrane region" description="Helical" evidence="6">
    <location>
        <begin position="21"/>
        <end position="41"/>
    </location>
</feature>
<evidence type="ECO:0000256" key="3">
    <source>
        <dbReference type="ARBA" id="ARBA00022692"/>
    </source>
</evidence>
<dbReference type="Pfam" id="PF10277">
    <property type="entry name" value="Frag1"/>
    <property type="match status" value="1"/>
</dbReference>
<feature type="domain" description="CWH43-like N-terminal" evidence="7">
    <location>
        <begin position="7"/>
        <end position="222"/>
    </location>
</feature>
<feature type="transmembrane region" description="Helical" evidence="6">
    <location>
        <begin position="53"/>
        <end position="73"/>
    </location>
</feature>
<dbReference type="PANTHER" id="PTHR21324:SF11">
    <property type="entry name" value="DNA DAMAGE-REGULATED AUTOPHAGY MODULATOR PROTEIN 1"/>
    <property type="match status" value="1"/>
</dbReference>
<dbReference type="Proteomes" id="UP001591681">
    <property type="component" value="Unassembled WGS sequence"/>
</dbReference>
<feature type="transmembrane region" description="Helical" evidence="6">
    <location>
        <begin position="124"/>
        <end position="143"/>
    </location>
</feature>
<keyword evidence="3 6" id="KW-0812">Transmembrane</keyword>
<evidence type="ECO:0000256" key="5">
    <source>
        <dbReference type="ARBA" id="ARBA00023136"/>
    </source>
</evidence>
<proteinExistence type="inferred from homology"/>
<comment type="similarity">
    <text evidence="2">Belongs to the DRAM/TMEM150 family.</text>
</comment>
<reference evidence="8 9" key="1">
    <citation type="submission" date="2024-09" db="EMBL/GenBank/DDBJ databases">
        <title>A chromosome-level genome assembly of Gray's grenadier anchovy, Coilia grayii.</title>
        <authorList>
            <person name="Fu Z."/>
        </authorList>
    </citation>
    <scope>NUCLEOTIDE SEQUENCE [LARGE SCALE GENOMIC DNA]</scope>
    <source>
        <strain evidence="8">G4</strain>
        <tissue evidence="8">Muscle</tissue>
    </source>
</reference>
<protein>
    <recommendedName>
        <fullName evidence="7">CWH43-like N-terminal domain-containing protein</fullName>
    </recommendedName>
</protein>
<evidence type="ECO:0000256" key="6">
    <source>
        <dbReference type="SAM" id="Phobius"/>
    </source>
</evidence>
<organism evidence="8 9">
    <name type="scientific">Coilia grayii</name>
    <name type="common">Gray's grenadier anchovy</name>
    <dbReference type="NCBI Taxonomy" id="363190"/>
    <lineage>
        <taxon>Eukaryota</taxon>
        <taxon>Metazoa</taxon>
        <taxon>Chordata</taxon>
        <taxon>Craniata</taxon>
        <taxon>Vertebrata</taxon>
        <taxon>Euteleostomi</taxon>
        <taxon>Actinopterygii</taxon>
        <taxon>Neopterygii</taxon>
        <taxon>Teleostei</taxon>
        <taxon>Clupei</taxon>
        <taxon>Clupeiformes</taxon>
        <taxon>Clupeoidei</taxon>
        <taxon>Engraulidae</taxon>
        <taxon>Coilinae</taxon>
        <taxon>Coilia</taxon>
    </lineage>
</organism>
<feature type="transmembrane region" description="Helical" evidence="6">
    <location>
        <begin position="194"/>
        <end position="215"/>
    </location>
</feature>
<accession>A0ABD1KU07</accession>